<dbReference type="AlphaFoldDB" id="A0AAD8Y641"/>
<dbReference type="Proteomes" id="UP001224775">
    <property type="component" value="Unassembled WGS sequence"/>
</dbReference>
<reference evidence="2" key="1">
    <citation type="submission" date="2023-06" db="EMBL/GenBank/DDBJ databases">
        <title>Survivors Of The Sea: Transcriptome response of Skeletonema marinoi to long-term dormancy.</title>
        <authorList>
            <person name="Pinder M.I.M."/>
            <person name="Kourtchenko O."/>
            <person name="Robertson E.K."/>
            <person name="Larsson T."/>
            <person name="Maumus F."/>
            <person name="Osuna-Cruz C.M."/>
            <person name="Vancaester E."/>
            <person name="Stenow R."/>
            <person name="Vandepoele K."/>
            <person name="Ploug H."/>
            <person name="Bruchert V."/>
            <person name="Godhe A."/>
            <person name="Topel M."/>
        </authorList>
    </citation>
    <scope>NUCLEOTIDE SEQUENCE</scope>
    <source>
        <strain evidence="2">R05AC</strain>
    </source>
</reference>
<evidence type="ECO:0000313" key="3">
    <source>
        <dbReference type="Proteomes" id="UP001224775"/>
    </source>
</evidence>
<name>A0AAD8Y641_9STRA</name>
<gene>
    <name evidence="2" type="ORF">QTG54_008519</name>
</gene>
<organism evidence="2 3">
    <name type="scientific">Skeletonema marinoi</name>
    <dbReference type="NCBI Taxonomy" id="267567"/>
    <lineage>
        <taxon>Eukaryota</taxon>
        <taxon>Sar</taxon>
        <taxon>Stramenopiles</taxon>
        <taxon>Ochrophyta</taxon>
        <taxon>Bacillariophyta</taxon>
        <taxon>Coscinodiscophyceae</taxon>
        <taxon>Thalassiosirophycidae</taxon>
        <taxon>Thalassiosirales</taxon>
        <taxon>Skeletonemataceae</taxon>
        <taxon>Skeletonema</taxon>
        <taxon>Skeletonema marinoi-dohrnii complex</taxon>
    </lineage>
</organism>
<keyword evidence="3" id="KW-1185">Reference proteome</keyword>
<comment type="caution">
    <text evidence="2">The sequence shown here is derived from an EMBL/GenBank/DDBJ whole genome shotgun (WGS) entry which is preliminary data.</text>
</comment>
<dbReference type="EMBL" id="JATAAI010000015">
    <property type="protein sequence ID" value="KAK1740424.1"/>
    <property type="molecule type" value="Genomic_DNA"/>
</dbReference>
<feature type="region of interest" description="Disordered" evidence="1">
    <location>
        <begin position="53"/>
        <end position="90"/>
    </location>
</feature>
<sequence length="200" mass="21842">MPKLHYVSKRFLKKEGYRECLANGQRIQGQDADQVQVNDTTTINNATKSVVGESNINQQGGGGSLLNGNKKEKSKINNGATGLKRRRPDVEASSAIDLNQTNGSGNHNQGPANSTMSVAPAAAAAGASVNLVRRNQNIIWVRIGLTDHPAFELYNPDNPDNDGSTVWVQYTSNGVNECVSRSQIKNGLQDRKRHRPTYYH</sequence>
<evidence type="ECO:0000256" key="1">
    <source>
        <dbReference type="SAM" id="MobiDB-lite"/>
    </source>
</evidence>
<accession>A0AAD8Y641</accession>
<proteinExistence type="predicted"/>
<evidence type="ECO:0000313" key="2">
    <source>
        <dbReference type="EMBL" id="KAK1740424.1"/>
    </source>
</evidence>
<protein>
    <submittedName>
        <fullName evidence="2">Uncharacterized protein</fullName>
    </submittedName>
</protein>